<evidence type="ECO:0000313" key="2">
    <source>
        <dbReference type="Proteomes" id="UP001162501"/>
    </source>
</evidence>
<protein>
    <submittedName>
        <fullName evidence="1">Uncharacterized protein</fullName>
    </submittedName>
</protein>
<evidence type="ECO:0000313" key="1">
    <source>
        <dbReference type="EMBL" id="CAM9708505.1"/>
    </source>
</evidence>
<dbReference type="EMBL" id="OX596099">
    <property type="protein sequence ID" value="CAM9708505.1"/>
    <property type="molecule type" value="Genomic_DNA"/>
</dbReference>
<reference evidence="1" key="1">
    <citation type="submission" date="2023-05" db="EMBL/GenBank/DDBJ databases">
        <authorList>
            <consortium name="ELIXIR-Norway"/>
        </authorList>
    </citation>
    <scope>NUCLEOTIDE SEQUENCE</scope>
</reference>
<name>A0AC59YIU3_RANTA</name>
<accession>A0AC59YIU3</accession>
<organism evidence="1 2">
    <name type="scientific">Rangifer tarandus platyrhynchus</name>
    <name type="common">Svalbard reindeer</name>
    <dbReference type="NCBI Taxonomy" id="3082113"/>
    <lineage>
        <taxon>Eukaryota</taxon>
        <taxon>Metazoa</taxon>
        <taxon>Chordata</taxon>
        <taxon>Craniata</taxon>
        <taxon>Vertebrata</taxon>
        <taxon>Euteleostomi</taxon>
        <taxon>Mammalia</taxon>
        <taxon>Eutheria</taxon>
        <taxon>Laurasiatheria</taxon>
        <taxon>Artiodactyla</taxon>
        <taxon>Ruminantia</taxon>
        <taxon>Pecora</taxon>
        <taxon>Cervidae</taxon>
        <taxon>Odocoileinae</taxon>
        <taxon>Rangifer</taxon>
    </lineage>
</organism>
<proteinExistence type="predicted"/>
<dbReference type="Proteomes" id="UP001162501">
    <property type="component" value="Chromosome 15"/>
</dbReference>
<reference evidence="1" key="2">
    <citation type="submission" date="2025-03" db="EMBL/GenBank/DDBJ databases">
        <authorList>
            <consortium name="ELIXIR-Norway"/>
            <consortium name="Elixir Norway"/>
        </authorList>
    </citation>
    <scope>NUCLEOTIDE SEQUENCE</scope>
</reference>
<sequence>MGEPAPAHLDLRPTAAVTRVQRQRLCNWDILSSHGRWDGGVRAMTSTPDPSVGTRGIMALVQQSLRFWSPSSAHDQLAPRQR</sequence>
<gene>
    <name evidence="1" type="ORF">MRATA1EN22A_LOCUS6344</name>
</gene>